<evidence type="ECO:0000313" key="1">
    <source>
        <dbReference type="EMBL" id="KAJ7560496.1"/>
    </source>
</evidence>
<gene>
    <name evidence="1" type="ORF">O6H91_04G132300</name>
</gene>
<evidence type="ECO:0000313" key="2">
    <source>
        <dbReference type="Proteomes" id="UP001162992"/>
    </source>
</evidence>
<comment type="caution">
    <text evidence="1">The sequence shown here is derived from an EMBL/GenBank/DDBJ whole genome shotgun (WGS) entry which is preliminary data.</text>
</comment>
<keyword evidence="2" id="KW-1185">Reference proteome</keyword>
<name>A0ACC2E230_DIPCM</name>
<reference evidence="2" key="1">
    <citation type="journal article" date="2024" name="Proc. Natl. Acad. Sci. U.S.A.">
        <title>Extraordinary preservation of gene collinearity over three hundred million years revealed in homosporous lycophytes.</title>
        <authorList>
            <person name="Li C."/>
            <person name="Wickell D."/>
            <person name="Kuo L.Y."/>
            <person name="Chen X."/>
            <person name="Nie B."/>
            <person name="Liao X."/>
            <person name="Peng D."/>
            <person name="Ji J."/>
            <person name="Jenkins J."/>
            <person name="Williams M."/>
            <person name="Shu S."/>
            <person name="Plott C."/>
            <person name="Barry K."/>
            <person name="Rajasekar S."/>
            <person name="Grimwood J."/>
            <person name="Han X."/>
            <person name="Sun S."/>
            <person name="Hou Z."/>
            <person name="He W."/>
            <person name="Dai G."/>
            <person name="Sun C."/>
            <person name="Schmutz J."/>
            <person name="Leebens-Mack J.H."/>
            <person name="Li F.W."/>
            <person name="Wang L."/>
        </authorList>
    </citation>
    <scope>NUCLEOTIDE SEQUENCE [LARGE SCALE GENOMIC DNA]</scope>
    <source>
        <strain evidence="2">cv. PW_Plant_1</strain>
    </source>
</reference>
<sequence length="350" mass="39249">MDIGKTQIVEVQTQTVGASHVTIPFILRCITKICTVANDLTRRKDSTINRRLADLIEIKVPANGKPVKGVASRDVTVDFETGVWVRIFYPCDTKATPSNPDIDFKKLPVVVYYHGGGFVILCPDFFLYDRFCRNLAREKPCVVISVHYRRAPEHRYPVAYDDSFGVLKWLQLEGHNALPSNSDLSRCVLMGDSAGGNIVHHIGCKAAVEDLNPVRICGHVLLQPFFGGEARTPSEIRLVNVPVISVESADWYWKAFLPFGANRDHPTCNVFGPHAADISEVPLPHSLVTIGSFDTLQDWQIKYIEGLEKSGKIVDMLFYEGAIHAFHIFDMQKIAKQVRRDICKFIDAQP</sequence>
<dbReference type="Proteomes" id="UP001162992">
    <property type="component" value="Chromosome 4"/>
</dbReference>
<proteinExistence type="predicted"/>
<accession>A0ACC2E230</accession>
<organism evidence="1 2">
    <name type="scientific">Diphasiastrum complanatum</name>
    <name type="common">Issler's clubmoss</name>
    <name type="synonym">Lycopodium complanatum</name>
    <dbReference type="NCBI Taxonomy" id="34168"/>
    <lineage>
        <taxon>Eukaryota</taxon>
        <taxon>Viridiplantae</taxon>
        <taxon>Streptophyta</taxon>
        <taxon>Embryophyta</taxon>
        <taxon>Tracheophyta</taxon>
        <taxon>Lycopodiopsida</taxon>
        <taxon>Lycopodiales</taxon>
        <taxon>Lycopodiaceae</taxon>
        <taxon>Lycopodioideae</taxon>
        <taxon>Diphasiastrum</taxon>
    </lineage>
</organism>
<dbReference type="EMBL" id="CM055095">
    <property type="protein sequence ID" value="KAJ7560496.1"/>
    <property type="molecule type" value="Genomic_DNA"/>
</dbReference>
<protein>
    <submittedName>
        <fullName evidence="1">Uncharacterized protein</fullName>
    </submittedName>
</protein>